<proteinExistence type="inferred from homology"/>
<evidence type="ECO:0000256" key="2">
    <source>
        <dbReference type="ARBA" id="ARBA00022517"/>
    </source>
</evidence>
<keyword evidence="2 5" id="KW-0690">Ribosome biogenesis</keyword>
<keyword evidence="1 5" id="KW-0963">Cytoplasm</keyword>
<dbReference type="Pfam" id="PF24986">
    <property type="entry name" value="PRC_RimM"/>
    <property type="match status" value="1"/>
</dbReference>
<dbReference type="PANTHER" id="PTHR33692:SF1">
    <property type="entry name" value="RIBOSOME MATURATION FACTOR RIMM"/>
    <property type="match status" value="1"/>
</dbReference>
<comment type="function">
    <text evidence="5">An accessory protein needed during the final step in the assembly of 30S ribosomal subunit, possibly for assembly of the head region. Essential for efficient processing of 16S rRNA. May be needed both before and after RbfA during the maturation of 16S rRNA. It has affinity for free ribosomal 30S subunits but not for 70S ribosomes.</text>
</comment>
<comment type="subcellular location">
    <subcellularLocation>
        <location evidence="5">Cytoplasm</location>
    </subcellularLocation>
</comment>
<dbReference type="InterPro" id="IPR056792">
    <property type="entry name" value="PRC_RimM"/>
</dbReference>
<dbReference type="InterPro" id="IPR009000">
    <property type="entry name" value="Transl_B-barrel_sf"/>
</dbReference>
<comment type="similarity">
    <text evidence="5">Belongs to the RimM family.</text>
</comment>
<evidence type="ECO:0000256" key="1">
    <source>
        <dbReference type="ARBA" id="ARBA00022490"/>
    </source>
</evidence>
<keyword evidence="4 5" id="KW-0143">Chaperone</keyword>
<feature type="domain" description="Ribosome maturation factor RimM PRC barrel" evidence="7">
    <location>
        <begin position="98"/>
        <end position="165"/>
    </location>
</feature>
<dbReference type="InterPro" id="IPR011961">
    <property type="entry name" value="RimM"/>
</dbReference>
<dbReference type="InterPro" id="IPR002676">
    <property type="entry name" value="RimM_N"/>
</dbReference>
<evidence type="ECO:0000313" key="8">
    <source>
        <dbReference type="EMBL" id="MBP2027814.1"/>
    </source>
</evidence>
<evidence type="ECO:0000256" key="5">
    <source>
        <dbReference type="HAMAP-Rule" id="MF_00014"/>
    </source>
</evidence>
<evidence type="ECO:0000259" key="7">
    <source>
        <dbReference type="Pfam" id="PF24986"/>
    </source>
</evidence>
<dbReference type="EMBL" id="JAGGLI010000016">
    <property type="protein sequence ID" value="MBP2027814.1"/>
    <property type="molecule type" value="Genomic_DNA"/>
</dbReference>
<dbReference type="Gene3D" id="2.30.30.240">
    <property type="entry name" value="PRC-barrel domain"/>
    <property type="match status" value="1"/>
</dbReference>
<accession>A0ABS4KMF3</accession>
<keyword evidence="3 5" id="KW-0698">rRNA processing</keyword>
<evidence type="ECO:0000256" key="4">
    <source>
        <dbReference type="ARBA" id="ARBA00023186"/>
    </source>
</evidence>
<dbReference type="Pfam" id="PF01782">
    <property type="entry name" value="RimM"/>
    <property type="match status" value="1"/>
</dbReference>
<dbReference type="SUPFAM" id="SSF50346">
    <property type="entry name" value="PRC-barrel domain"/>
    <property type="match status" value="1"/>
</dbReference>
<comment type="subunit">
    <text evidence="5">Binds ribosomal protein uS19.</text>
</comment>
<evidence type="ECO:0000256" key="3">
    <source>
        <dbReference type="ARBA" id="ARBA00022552"/>
    </source>
</evidence>
<feature type="domain" description="RimM N-terminal" evidence="6">
    <location>
        <begin position="7"/>
        <end position="85"/>
    </location>
</feature>
<dbReference type="InterPro" id="IPR036976">
    <property type="entry name" value="RimM_N_sf"/>
</dbReference>
<dbReference type="NCBIfam" id="TIGR02273">
    <property type="entry name" value="16S_RimM"/>
    <property type="match status" value="1"/>
</dbReference>
<comment type="caution">
    <text evidence="8">The sequence shown here is derived from an EMBL/GenBank/DDBJ whole genome shotgun (WGS) entry which is preliminary data.</text>
</comment>
<comment type="domain">
    <text evidence="5">The PRC barrel domain binds ribosomal protein uS19.</text>
</comment>
<dbReference type="SUPFAM" id="SSF50447">
    <property type="entry name" value="Translation proteins"/>
    <property type="match status" value="1"/>
</dbReference>
<sequence length="168" mass="19693">MKQKIRIGKIVNTHGLKGDVKIYSYADYPERFEEIGYVYFENSDHKIKINSIKYSKGMPVLKLDGINTVEEAEKMKNKYIFIDRDNLRDMEEDEHLISDLIGFEVYDTKENFIGILKDVLQYTANDVYVIEDKVVQKEYLIPGLKRFIPEVDMENSKIIIDPIEGMIE</sequence>
<evidence type="ECO:0000313" key="9">
    <source>
        <dbReference type="Proteomes" id="UP001314903"/>
    </source>
</evidence>
<dbReference type="RefSeq" id="WP_209660875.1">
    <property type="nucleotide sequence ID" value="NZ_JAGGLI010000016.1"/>
</dbReference>
<gene>
    <name evidence="5" type="primary">rimM</name>
    <name evidence="8" type="ORF">J2Z35_001612</name>
</gene>
<name>A0ABS4KMF3_9FIRM</name>
<organism evidence="8 9">
    <name type="scientific">Acetoanaerobium pronyense</name>
    <dbReference type="NCBI Taxonomy" id="1482736"/>
    <lineage>
        <taxon>Bacteria</taxon>
        <taxon>Bacillati</taxon>
        <taxon>Bacillota</taxon>
        <taxon>Clostridia</taxon>
        <taxon>Peptostreptococcales</taxon>
        <taxon>Filifactoraceae</taxon>
        <taxon>Acetoanaerobium</taxon>
    </lineage>
</organism>
<reference evidence="8 9" key="1">
    <citation type="submission" date="2021-03" db="EMBL/GenBank/DDBJ databases">
        <title>Genomic Encyclopedia of Type Strains, Phase IV (KMG-IV): sequencing the most valuable type-strain genomes for metagenomic binning, comparative biology and taxonomic classification.</title>
        <authorList>
            <person name="Goeker M."/>
        </authorList>
    </citation>
    <scope>NUCLEOTIDE SEQUENCE [LARGE SCALE GENOMIC DNA]</scope>
    <source>
        <strain evidence="8 9">DSM 27512</strain>
    </source>
</reference>
<dbReference type="PANTHER" id="PTHR33692">
    <property type="entry name" value="RIBOSOME MATURATION FACTOR RIMM"/>
    <property type="match status" value="1"/>
</dbReference>
<dbReference type="Proteomes" id="UP001314903">
    <property type="component" value="Unassembled WGS sequence"/>
</dbReference>
<evidence type="ECO:0000259" key="6">
    <source>
        <dbReference type="Pfam" id="PF01782"/>
    </source>
</evidence>
<dbReference type="HAMAP" id="MF_00014">
    <property type="entry name" value="Ribosome_mat_RimM"/>
    <property type="match status" value="1"/>
</dbReference>
<protein>
    <recommendedName>
        <fullName evidence="5">Ribosome maturation factor RimM</fullName>
    </recommendedName>
</protein>
<dbReference type="InterPro" id="IPR011033">
    <property type="entry name" value="PRC_barrel-like_sf"/>
</dbReference>
<dbReference type="Gene3D" id="2.40.30.60">
    <property type="entry name" value="RimM"/>
    <property type="match status" value="1"/>
</dbReference>
<keyword evidence="9" id="KW-1185">Reference proteome</keyword>